<feature type="domain" description="T-SNARE coiled-coil homology" evidence="4">
    <location>
        <begin position="237"/>
        <end position="271"/>
    </location>
</feature>
<evidence type="ECO:0000313" key="6">
    <source>
        <dbReference type="Proteomes" id="UP000236333"/>
    </source>
</evidence>
<organism evidence="5 6">
    <name type="scientific">Tetrabaena socialis</name>
    <dbReference type="NCBI Taxonomy" id="47790"/>
    <lineage>
        <taxon>Eukaryota</taxon>
        <taxon>Viridiplantae</taxon>
        <taxon>Chlorophyta</taxon>
        <taxon>core chlorophytes</taxon>
        <taxon>Chlorophyceae</taxon>
        <taxon>CS clade</taxon>
        <taxon>Chlamydomonadales</taxon>
        <taxon>Tetrabaenaceae</taxon>
        <taxon>Tetrabaena</taxon>
    </lineage>
</organism>
<gene>
    <name evidence="5" type="ORF">TSOC_005813</name>
</gene>
<keyword evidence="1" id="KW-0653">Protein transport</keyword>
<dbReference type="OrthoDB" id="29755at2759"/>
<evidence type="ECO:0000256" key="3">
    <source>
        <dbReference type="SAM" id="Phobius"/>
    </source>
</evidence>
<dbReference type="PROSITE" id="PS50192">
    <property type="entry name" value="T_SNARE"/>
    <property type="match status" value="1"/>
</dbReference>
<feature type="region of interest" description="Disordered" evidence="2">
    <location>
        <begin position="207"/>
        <end position="240"/>
    </location>
</feature>
<dbReference type="CDD" id="cd15841">
    <property type="entry name" value="SNARE_Qc"/>
    <property type="match status" value="1"/>
</dbReference>
<evidence type="ECO:0000256" key="1">
    <source>
        <dbReference type="ARBA" id="ARBA00022927"/>
    </source>
</evidence>
<evidence type="ECO:0000256" key="2">
    <source>
        <dbReference type="SAM" id="MobiDB-lite"/>
    </source>
</evidence>
<name>A0A2J8A5A3_9CHLO</name>
<dbReference type="Pfam" id="PF05739">
    <property type="entry name" value="SNARE"/>
    <property type="match status" value="1"/>
</dbReference>
<dbReference type="AlphaFoldDB" id="A0A2J8A5A3"/>
<reference evidence="5 6" key="1">
    <citation type="journal article" date="2017" name="Mol. Biol. Evol.">
        <title>The 4-celled Tetrabaena socialis nuclear genome reveals the essential components for genetic control of cell number at the origin of multicellularity in the volvocine lineage.</title>
        <authorList>
            <person name="Featherston J."/>
            <person name="Arakaki Y."/>
            <person name="Hanschen E.R."/>
            <person name="Ferris P.J."/>
            <person name="Michod R.E."/>
            <person name="Olson B.J.S.C."/>
            <person name="Nozaki H."/>
            <person name="Durand P.M."/>
        </authorList>
    </citation>
    <scope>NUCLEOTIDE SEQUENCE [LARGE SCALE GENOMIC DNA]</scope>
    <source>
        <strain evidence="5 6">NIES-571</strain>
    </source>
</reference>
<dbReference type="GO" id="GO:0015031">
    <property type="term" value="P:protein transport"/>
    <property type="evidence" value="ECO:0007669"/>
    <property type="project" value="UniProtKB-KW"/>
</dbReference>
<protein>
    <submittedName>
        <fullName evidence="5">Syntaxin-71</fullName>
    </submittedName>
</protein>
<dbReference type="Proteomes" id="UP000236333">
    <property type="component" value="Unassembled WGS sequence"/>
</dbReference>
<comment type="caution">
    <text evidence="5">The sequence shown here is derived from an EMBL/GenBank/DDBJ whole genome shotgun (WGS) entry which is preliminary data.</text>
</comment>
<keyword evidence="3" id="KW-0812">Transmembrane</keyword>
<dbReference type="EMBL" id="PGGS01000167">
    <property type="protein sequence ID" value="PNH07677.1"/>
    <property type="molecule type" value="Genomic_DNA"/>
</dbReference>
<evidence type="ECO:0000259" key="4">
    <source>
        <dbReference type="PROSITE" id="PS50192"/>
    </source>
</evidence>
<evidence type="ECO:0000313" key="5">
    <source>
        <dbReference type="EMBL" id="PNH07677.1"/>
    </source>
</evidence>
<keyword evidence="1" id="KW-0813">Transport</keyword>
<keyword evidence="3" id="KW-0472">Membrane</keyword>
<keyword evidence="3" id="KW-1133">Transmembrane helix</keyword>
<feature type="transmembrane region" description="Helical" evidence="3">
    <location>
        <begin position="281"/>
        <end position="302"/>
    </location>
</feature>
<accession>A0A2J8A5A3</accession>
<sequence length="303" mass="34250">MSIYDLIQRTNTILKKYEKYDAPIKTRGAKTDDPFQEELQEVEAELEKLLEAASDVALEQNRALIAAKNAEIRRAKNVLLTDALQSLEKKVKKGKGVNKQIIADRQGQIKDLIERIYAVPDGMSMAANRRPARTYAKGKKGDAVYLNGEFESNAANQDGYYSHTEGTQKFEKEWEEAKKAQDKRLERIEQGVVELGDMARNIGERPWRRWTDNLPSSPPRPRHPTNISHPPPCSSPGEEVDRQAPVIDDIEQQMDKVTSSLKTNNAKLKAMVGKMRSSRNFCVDIILVSILLAIGAYIYAMFM</sequence>
<proteinExistence type="predicted"/>
<dbReference type="SUPFAM" id="SSF58038">
    <property type="entry name" value="SNARE fusion complex"/>
    <property type="match status" value="1"/>
</dbReference>
<keyword evidence="6" id="KW-1185">Reference proteome</keyword>
<dbReference type="Gene3D" id="1.20.5.110">
    <property type="match status" value="1"/>
</dbReference>
<dbReference type="InterPro" id="IPR000727">
    <property type="entry name" value="T_SNARE_dom"/>
</dbReference>